<keyword evidence="2" id="KW-1133">Transmembrane helix</keyword>
<dbReference type="GO" id="GO:0016787">
    <property type="term" value="F:hydrolase activity"/>
    <property type="evidence" value="ECO:0007669"/>
    <property type="project" value="UniProtKB-KW"/>
</dbReference>
<evidence type="ECO:0000313" key="6">
    <source>
        <dbReference type="Proteomes" id="UP000286907"/>
    </source>
</evidence>
<reference evidence="5" key="3">
    <citation type="submission" date="2020-01" db="EMBL/GenBank/DDBJ databases">
        <authorList>
            <person name="Cousin F.J."/>
            <person name="Le Guellec R."/>
            <person name="Cretenet M."/>
        </authorList>
    </citation>
    <scope>NUCLEOTIDE SEQUENCE</scope>
    <source>
        <strain evidence="5">UCMA 15228</strain>
    </source>
</reference>
<dbReference type="InterPro" id="IPR050300">
    <property type="entry name" value="GDXG_lipolytic_enzyme"/>
</dbReference>
<sequence>MLKKMTRNWSKFKKIVISSISVVVLLIFAVWLAFQLSPRPFVFLLNRIPQTQATRPAHFDRVDSQVSSIKNISYSKTFGDQKLDIYYPKYGKIKGTILWTHGGSFIGGDKSMLDYWGPYLAQQGYSFVSINYSTAPDHHYPTPLIQLNQAYRFLKTQQGSNQIINLKQIVIGGDSAGAQIASQYAAIQTNAKLAKAVKIKRIIPESTIKATLLFCGPYDLKSLSKYTSAEYRKFVDYIGWAYVGKKDWQTSSAAGQASTVDHVTENYPPSFVTDGNSGSFEIHAKKLIKSLNKYHVANESLFFSKAKYGQVHHEYQLDLTSREGKLCLQQTIIFLKKYVK</sequence>
<dbReference type="EMBL" id="SDWY01000001">
    <property type="protein sequence ID" value="MDN6899428.1"/>
    <property type="molecule type" value="Genomic_DNA"/>
</dbReference>
<keyword evidence="2" id="KW-0472">Membrane</keyword>
<gene>
    <name evidence="5" type="ORF">DLJ48_06115</name>
    <name evidence="4" type="ORF">EVC35_00180</name>
</gene>
<keyword evidence="2" id="KW-0812">Transmembrane</keyword>
<dbReference type="Pfam" id="PF20434">
    <property type="entry name" value="BD-FAE"/>
    <property type="match status" value="1"/>
</dbReference>
<reference evidence="5 6" key="1">
    <citation type="journal article" date="2019" name="Syst. Appl. Microbiol.">
        <title>Oenococcus sicerae sp. nov., isolated from French cider.</title>
        <authorList>
            <person name="Cousin F.J."/>
            <person name="Le Guellec R."/>
            <person name="Chagnot C."/>
            <person name="Goux D."/>
            <person name="Dalmasso M."/>
            <person name="Laplace J.M."/>
            <person name="Cretenet M."/>
        </authorList>
    </citation>
    <scope>NUCLEOTIDE SEQUENCE [LARGE SCALE GENOMIC DNA]</scope>
    <source>
        <strain evidence="5 6">UCMA 15228</strain>
    </source>
</reference>
<evidence type="ECO:0000313" key="4">
    <source>
        <dbReference type="EMBL" id="MDN6899428.1"/>
    </source>
</evidence>
<dbReference type="InterPro" id="IPR049492">
    <property type="entry name" value="BD-FAE-like_dom"/>
</dbReference>
<dbReference type="Proteomes" id="UP000286907">
    <property type="component" value="Chromosome"/>
</dbReference>
<keyword evidence="1 4" id="KW-0378">Hydrolase</keyword>
<evidence type="ECO:0000259" key="3">
    <source>
        <dbReference type="Pfam" id="PF20434"/>
    </source>
</evidence>
<evidence type="ECO:0000313" key="7">
    <source>
        <dbReference type="Proteomes" id="UP001167919"/>
    </source>
</evidence>
<accession>A0AAJ1R9D4</accession>
<dbReference type="AlphaFoldDB" id="A0AAJ1R9D4"/>
<feature type="domain" description="BD-FAE-like" evidence="3">
    <location>
        <begin position="83"/>
        <end position="277"/>
    </location>
</feature>
<organism evidence="4 7">
    <name type="scientific">Oenococcus sicerae</name>
    <dbReference type="NCBI Taxonomy" id="2203724"/>
    <lineage>
        <taxon>Bacteria</taxon>
        <taxon>Bacillati</taxon>
        <taxon>Bacillota</taxon>
        <taxon>Bacilli</taxon>
        <taxon>Lactobacillales</taxon>
        <taxon>Lactobacillaceae</taxon>
        <taxon>Oenococcus</taxon>
    </lineage>
</organism>
<dbReference type="SUPFAM" id="SSF53474">
    <property type="entry name" value="alpha/beta-Hydrolases"/>
    <property type="match status" value="1"/>
</dbReference>
<evidence type="ECO:0000256" key="2">
    <source>
        <dbReference type="SAM" id="Phobius"/>
    </source>
</evidence>
<dbReference type="RefSeq" id="WP_128686597.1">
    <property type="nucleotide sequence ID" value="NZ_CP029684.2"/>
</dbReference>
<feature type="transmembrane region" description="Helical" evidence="2">
    <location>
        <begin position="12"/>
        <end position="34"/>
    </location>
</feature>
<dbReference type="PANTHER" id="PTHR48081">
    <property type="entry name" value="AB HYDROLASE SUPERFAMILY PROTEIN C4A8.06C"/>
    <property type="match status" value="1"/>
</dbReference>
<dbReference type="Proteomes" id="UP001167919">
    <property type="component" value="Unassembled WGS sequence"/>
</dbReference>
<reference evidence="4" key="2">
    <citation type="submission" date="2019-01" db="EMBL/GenBank/DDBJ databases">
        <title>Oenococcus sicerae UCMA17102.</title>
        <authorList>
            <person name="Cousin F.J."/>
            <person name="Le Guellec R."/>
            <person name="Cretenet M."/>
        </authorList>
    </citation>
    <scope>NUCLEOTIDE SEQUENCE</scope>
    <source>
        <strain evidence="4">UCMA17102</strain>
    </source>
</reference>
<evidence type="ECO:0000256" key="1">
    <source>
        <dbReference type="ARBA" id="ARBA00022801"/>
    </source>
</evidence>
<protein>
    <submittedName>
        <fullName evidence="4">Alpha/beta hydrolase</fullName>
    </submittedName>
</protein>
<dbReference type="Gene3D" id="3.40.50.1820">
    <property type="entry name" value="alpha/beta hydrolase"/>
    <property type="match status" value="1"/>
</dbReference>
<dbReference type="PANTHER" id="PTHR48081:SF6">
    <property type="entry name" value="PEPTIDASE S9 PROLYL OLIGOPEPTIDASE CATALYTIC DOMAIN-CONTAINING PROTEIN"/>
    <property type="match status" value="1"/>
</dbReference>
<proteinExistence type="predicted"/>
<dbReference type="InterPro" id="IPR029058">
    <property type="entry name" value="AB_hydrolase_fold"/>
</dbReference>
<dbReference type="EMBL" id="CP029684">
    <property type="protein sequence ID" value="QAS70128.1"/>
    <property type="molecule type" value="Genomic_DNA"/>
</dbReference>
<name>A0AAJ1R9D4_9LACO</name>
<evidence type="ECO:0000313" key="5">
    <source>
        <dbReference type="EMBL" id="QAS70128.1"/>
    </source>
</evidence>
<keyword evidence="6" id="KW-1185">Reference proteome</keyword>